<gene>
    <name evidence="1" type="ORF">CPLU01_02594</name>
</gene>
<comment type="caution">
    <text evidence="1">The sequence shown here is derived from an EMBL/GenBank/DDBJ whole genome shotgun (WGS) entry which is preliminary data.</text>
</comment>
<reference evidence="1" key="1">
    <citation type="journal article" date="2020" name="Phytopathology">
        <title>Genome Sequence Resources of Colletotrichum truncatum, C. plurivorum, C. musicola, and C. sojae: Four Species Pathogenic to Soybean (Glycine max).</title>
        <authorList>
            <person name="Rogerio F."/>
            <person name="Boufleur T.R."/>
            <person name="Ciampi-Guillardi M."/>
            <person name="Sukno S.A."/>
            <person name="Thon M.R."/>
            <person name="Massola Junior N.S."/>
            <person name="Baroncelli R."/>
        </authorList>
    </citation>
    <scope>NUCLEOTIDE SEQUENCE</scope>
    <source>
        <strain evidence="1">LFN00145</strain>
    </source>
</reference>
<sequence>MPARHPGDGCRTWLGLSIERLREVQDRILANPACPSGLGRTPRPSHWLLGGHEPHLGERMFESSCGNQEGEDVMCGTEMLESLALDSCEMQMRQMRHCQVQPGNGNGSGSGSGKLWSLESGKSFACAPGSQPCGAAPNGHVSCRRLVCIMAWHGLRLPFLRIETQSLPSQLWWLQTARSGKPGSCRIEIDGQDAWQGTT</sequence>
<dbReference type="Proteomes" id="UP000654918">
    <property type="component" value="Unassembled WGS sequence"/>
</dbReference>
<protein>
    <submittedName>
        <fullName evidence="1">Uncharacterized protein</fullName>
    </submittedName>
</protein>
<evidence type="ECO:0000313" key="1">
    <source>
        <dbReference type="EMBL" id="KAF6838233.1"/>
    </source>
</evidence>
<proteinExistence type="predicted"/>
<organism evidence="1 2">
    <name type="scientific">Colletotrichum plurivorum</name>
    <dbReference type="NCBI Taxonomy" id="2175906"/>
    <lineage>
        <taxon>Eukaryota</taxon>
        <taxon>Fungi</taxon>
        <taxon>Dikarya</taxon>
        <taxon>Ascomycota</taxon>
        <taxon>Pezizomycotina</taxon>
        <taxon>Sordariomycetes</taxon>
        <taxon>Hypocreomycetidae</taxon>
        <taxon>Glomerellales</taxon>
        <taxon>Glomerellaceae</taxon>
        <taxon>Colletotrichum</taxon>
        <taxon>Colletotrichum orchidearum species complex</taxon>
    </lineage>
</organism>
<name>A0A8H6NMG9_9PEZI</name>
<keyword evidence="2" id="KW-1185">Reference proteome</keyword>
<evidence type="ECO:0000313" key="2">
    <source>
        <dbReference type="Proteomes" id="UP000654918"/>
    </source>
</evidence>
<dbReference type="EMBL" id="WIGO01000020">
    <property type="protein sequence ID" value="KAF6838233.1"/>
    <property type="molecule type" value="Genomic_DNA"/>
</dbReference>
<dbReference type="AlphaFoldDB" id="A0A8H6NMG9"/>
<accession>A0A8H6NMG9</accession>